<comment type="similarity">
    <text evidence="13">Belongs to the LpxK family.</text>
</comment>
<keyword evidence="7 13" id="KW-0808">Transferase</keyword>
<comment type="function">
    <text evidence="1 13">Transfers the gamma-phosphate of ATP to the 4'-position of a tetraacyldisaccharide 1-phosphate intermediate (termed DS-1-P) to form tetraacyldisaccharide 1,4'-bis-phosphate (lipid IVA).</text>
</comment>
<keyword evidence="8 13" id="KW-0547">Nucleotide-binding</keyword>
<protein>
    <recommendedName>
        <fullName evidence="4 13">Tetraacyldisaccharide 4'-kinase</fullName>
        <ecNumber evidence="3 13">2.7.1.130</ecNumber>
    </recommendedName>
    <alternativeName>
        <fullName evidence="12 13">Lipid A 4'-kinase</fullName>
    </alternativeName>
</protein>
<dbReference type="GO" id="GO:0005886">
    <property type="term" value="C:plasma membrane"/>
    <property type="evidence" value="ECO:0007669"/>
    <property type="project" value="TreeGrafter"/>
</dbReference>
<feature type="binding site" evidence="13">
    <location>
        <begin position="52"/>
        <end position="59"/>
    </location>
    <ligand>
        <name>ATP</name>
        <dbReference type="ChEBI" id="CHEBI:30616"/>
    </ligand>
</feature>
<evidence type="ECO:0000256" key="7">
    <source>
        <dbReference type="ARBA" id="ARBA00022679"/>
    </source>
</evidence>
<evidence type="ECO:0000256" key="2">
    <source>
        <dbReference type="ARBA" id="ARBA00004870"/>
    </source>
</evidence>
<dbReference type="AlphaFoldDB" id="A0A9D9IRT8"/>
<keyword evidence="5 13" id="KW-0444">Lipid biosynthesis</keyword>
<evidence type="ECO:0000256" key="10">
    <source>
        <dbReference type="ARBA" id="ARBA00022840"/>
    </source>
</evidence>
<evidence type="ECO:0000256" key="9">
    <source>
        <dbReference type="ARBA" id="ARBA00022777"/>
    </source>
</evidence>
<dbReference type="GO" id="GO:0009245">
    <property type="term" value="P:lipid A biosynthetic process"/>
    <property type="evidence" value="ECO:0007669"/>
    <property type="project" value="UniProtKB-UniRule"/>
</dbReference>
<dbReference type="EC" id="2.7.1.130" evidence="3 13"/>
<dbReference type="GO" id="GO:0009244">
    <property type="term" value="P:lipopolysaccharide core region biosynthetic process"/>
    <property type="evidence" value="ECO:0007669"/>
    <property type="project" value="TreeGrafter"/>
</dbReference>
<evidence type="ECO:0000256" key="12">
    <source>
        <dbReference type="ARBA" id="ARBA00029757"/>
    </source>
</evidence>
<keyword evidence="11 13" id="KW-0443">Lipid metabolism</keyword>
<evidence type="ECO:0000256" key="11">
    <source>
        <dbReference type="ARBA" id="ARBA00023098"/>
    </source>
</evidence>
<name>A0A9D9IRT8_9BACT</name>
<evidence type="ECO:0000256" key="3">
    <source>
        <dbReference type="ARBA" id="ARBA00012071"/>
    </source>
</evidence>
<reference evidence="14" key="1">
    <citation type="submission" date="2020-10" db="EMBL/GenBank/DDBJ databases">
        <authorList>
            <person name="Gilroy R."/>
        </authorList>
    </citation>
    <scope>NUCLEOTIDE SEQUENCE</scope>
    <source>
        <strain evidence="14">6919</strain>
    </source>
</reference>
<comment type="caution">
    <text evidence="14">The sequence shown here is derived from an EMBL/GenBank/DDBJ whole genome shotgun (WGS) entry which is preliminary data.</text>
</comment>
<dbReference type="GO" id="GO:0009029">
    <property type="term" value="F:lipid-A 4'-kinase activity"/>
    <property type="evidence" value="ECO:0007669"/>
    <property type="project" value="UniProtKB-UniRule"/>
</dbReference>
<dbReference type="NCBIfam" id="TIGR00682">
    <property type="entry name" value="lpxK"/>
    <property type="match status" value="1"/>
</dbReference>
<dbReference type="InterPro" id="IPR003758">
    <property type="entry name" value="LpxK"/>
</dbReference>
<evidence type="ECO:0000313" key="15">
    <source>
        <dbReference type="Proteomes" id="UP000823598"/>
    </source>
</evidence>
<reference evidence="14" key="2">
    <citation type="journal article" date="2021" name="PeerJ">
        <title>Extensive microbial diversity within the chicken gut microbiome revealed by metagenomics and culture.</title>
        <authorList>
            <person name="Gilroy R."/>
            <person name="Ravi A."/>
            <person name="Getino M."/>
            <person name="Pursley I."/>
            <person name="Horton D.L."/>
            <person name="Alikhan N.F."/>
            <person name="Baker D."/>
            <person name="Gharbi K."/>
            <person name="Hall N."/>
            <person name="Watson M."/>
            <person name="Adriaenssens E.M."/>
            <person name="Foster-Nyarko E."/>
            <person name="Jarju S."/>
            <person name="Secka A."/>
            <person name="Antonio M."/>
            <person name="Oren A."/>
            <person name="Chaudhuri R.R."/>
            <person name="La Ragione R."/>
            <person name="Hildebrand F."/>
            <person name="Pallen M.J."/>
        </authorList>
    </citation>
    <scope>NUCLEOTIDE SEQUENCE</scope>
    <source>
        <strain evidence="14">6919</strain>
    </source>
</reference>
<dbReference type="PANTHER" id="PTHR42724:SF1">
    <property type="entry name" value="TETRAACYLDISACCHARIDE 4'-KINASE, MITOCHONDRIAL-RELATED"/>
    <property type="match status" value="1"/>
</dbReference>
<keyword evidence="10 13" id="KW-0067">ATP-binding</keyword>
<keyword evidence="9 13" id="KW-0418">Kinase</keyword>
<proteinExistence type="inferred from homology"/>
<evidence type="ECO:0000313" key="14">
    <source>
        <dbReference type="EMBL" id="MBO8477180.1"/>
    </source>
</evidence>
<comment type="pathway">
    <text evidence="2 13">Glycolipid biosynthesis; lipid IV(A) biosynthesis; lipid IV(A) from (3R)-3-hydroxytetradecanoyl-[acyl-carrier-protein] and UDP-N-acetyl-alpha-D-glucosamine: step 6/6.</text>
</comment>
<evidence type="ECO:0000256" key="5">
    <source>
        <dbReference type="ARBA" id="ARBA00022516"/>
    </source>
</evidence>
<evidence type="ECO:0000256" key="1">
    <source>
        <dbReference type="ARBA" id="ARBA00002274"/>
    </source>
</evidence>
<evidence type="ECO:0000256" key="4">
    <source>
        <dbReference type="ARBA" id="ARBA00016436"/>
    </source>
</evidence>
<dbReference type="GO" id="GO:0005524">
    <property type="term" value="F:ATP binding"/>
    <property type="evidence" value="ECO:0007669"/>
    <property type="project" value="UniProtKB-UniRule"/>
</dbReference>
<gene>
    <name evidence="13 14" type="primary">lpxK</name>
    <name evidence="14" type="ORF">IAB88_09335</name>
</gene>
<dbReference type="HAMAP" id="MF_00409">
    <property type="entry name" value="LpxK"/>
    <property type="match status" value="1"/>
</dbReference>
<evidence type="ECO:0000256" key="8">
    <source>
        <dbReference type="ARBA" id="ARBA00022741"/>
    </source>
</evidence>
<organism evidence="14 15">
    <name type="scientific">Candidatus Limisoma faecipullorum</name>
    <dbReference type="NCBI Taxonomy" id="2840854"/>
    <lineage>
        <taxon>Bacteria</taxon>
        <taxon>Pseudomonadati</taxon>
        <taxon>Bacteroidota</taxon>
        <taxon>Bacteroidia</taxon>
        <taxon>Bacteroidales</taxon>
        <taxon>Candidatus Limisoma</taxon>
    </lineage>
</organism>
<comment type="catalytic activity">
    <reaction evidence="13">
        <text>a lipid A disaccharide + ATP = a lipid IVA + ADP + H(+)</text>
        <dbReference type="Rhea" id="RHEA:67840"/>
        <dbReference type="ChEBI" id="CHEBI:15378"/>
        <dbReference type="ChEBI" id="CHEBI:30616"/>
        <dbReference type="ChEBI" id="CHEBI:176343"/>
        <dbReference type="ChEBI" id="CHEBI:176425"/>
        <dbReference type="ChEBI" id="CHEBI:456216"/>
        <dbReference type="EC" id="2.7.1.130"/>
    </reaction>
</comment>
<accession>A0A9D9IRT8</accession>
<dbReference type="EMBL" id="JADIMC010000112">
    <property type="protein sequence ID" value="MBO8477180.1"/>
    <property type="molecule type" value="Genomic_DNA"/>
</dbReference>
<sequence>MKESLRIMKEIVLTPISMIYGGVTYVRNKLFDYGILKATSFNIPVISIGNIAAGGTGKTPHTEFIISLLCSTYNVAMLSRGYKRKTSGFVMAFPNCTPYDIGDEAYQIYQKFGDRIKVAVCESRVKGINKLREIDSKINLIVLDDAFQHRYVRPSLSIVLTEYSHPFYDDKMLPLGRLRESKHSIKERADAVIITKCPEDIKPVDFRIFKKRLSLFSYQKLYFSKYTYGSLNPVFPDASKYIPMLEIFTEKDTILAITGIANPIPLIKHLKQYKPTVKVMHFPDHHNFSRNDINDIVEVYNTLKGRYKIIITTEKDAVRIANNPYFPYELKQHIFYQPINVEFLPYDTESFNEWLSKRIEGKD</sequence>
<evidence type="ECO:0000256" key="6">
    <source>
        <dbReference type="ARBA" id="ARBA00022556"/>
    </source>
</evidence>
<evidence type="ECO:0000256" key="13">
    <source>
        <dbReference type="HAMAP-Rule" id="MF_00409"/>
    </source>
</evidence>
<dbReference type="PANTHER" id="PTHR42724">
    <property type="entry name" value="TETRAACYLDISACCHARIDE 4'-KINASE"/>
    <property type="match status" value="1"/>
</dbReference>
<dbReference type="Pfam" id="PF02606">
    <property type="entry name" value="LpxK"/>
    <property type="match status" value="1"/>
</dbReference>
<dbReference type="Proteomes" id="UP000823598">
    <property type="component" value="Unassembled WGS sequence"/>
</dbReference>
<keyword evidence="6 13" id="KW-0441">Lipid A biosynthesis</keyword>